<keyword evidence="2" id="KW-0732">Signal</keyword>
<feature type="chain" id="PRO_5045829687" description="Secreted protein" evidence="2">
    <location>
        <begin position="23"/>
        <end position="94"/>
    </location>
</feature>
<evidence type="ECO:0000313" key="4">
    <source>
        <dbReference type="Proteomes" id="UP000837857"/>
    </source>
</evidence>
<sequence>MWWYGKTVAVAVSLLWMTRCEALSTFGVSNTKPPAPATPRPPPDTPVQLSFERFKYSNAAKVNNHSAPSCIIDWILRWNFQTHFRSNKTRHNGP</sequence>
<feature type="region of interest" description="Disordered" evidence="1">
    <location>
        <begin position="26"/>
        <end position="45"/>
    </location>
</feature>
<gene>
    <name evidence="3" type="ORF">IPOD504_LOCUS12830</name>
</gene>
<evidence type="ECO:0008006" key="5">
    <source>
        <dbReference type="Google" id="ProtNLM"/>
    </source>
</evidence>
<accession>A0ABN8IV43</accession>
<organism evidence="3 4">
    <name type="scientific">Iphiclides podalirius</name>
    <name type="common">scarce swallowtail</name>
    <dbReference type="NCBI Taxonomy" id="110791"/>
    <lineage>
        <taxon>Eukaryota</taxon>
        <taxon>Metazoa</taxon>
        <taxon>Ecdysozoa</taxon>
        <taxon>Arthropoda</taxon>
        <taxon>Hexapoda</taxon>
        <taxon>Insecta</taxon>
        <taxon>Pterygota</taxon>
        <taxon>Neoptera</taxon>
        <taxon>Endopterygota</taxon>
        <taxon>Lepidoptera</taxon>
        <taxon>Glossata</taxon>
        <taxon>Ditrysia</taxon>
        <taxon>Papilionoidea</taxon>
        <taxon>Papilionidae</taxon>
        <taxon>Papilioninae</taxon>
        <taxon>Iphiclides</taxon>
    </lineage>
</organism>
<evidence type="ECO:0000256" key="1">
    <source>
        <dbReference type="SAM" id="MobiDB-lite"/>
    </source>
</evidence>
<name>A0ABN8IV43_9NEOP</name>
<evidence type="ECO:0000256" key="2">
    <source>
        <dbReference type="SAM" id="SignalP"/>
    </source>
</evidence>
<dbReference type="Proteomes" id="UP000837857">
    <property type="component" value="Chromosome 30"/>
</dbReference>
<dbReference type="EMBL" id="OW152842">
    <property type="protein sequence ID" value="CAH2064628.1"/>
    <property type="molecule type" value="Genomic_DNA"/>
</dbReference>
<feature type="signal peptide" evidence="2">
    <location>
        <begin position="1"/>
        <end position="22"/>
    </location>
</feature>
<reference evidence="3" key="1">
    <citation type="submission" date="2022-03" db="EMBL/GenBank/DDBJ databases">
        <authorList>
            <person name="Martin H S."/>
        </authorList>
    </citation>
    <scope>NUCLEOTIDE SEQUENCE</scope>
</reference>
<keyword evidence="4" id="KW-1185">Reference proteome</keyword>
<protein>
    <recommendedName>
        <fullName evidence="5">Secreted protein</fullName>
    </recommendedName>
</protein>
<proteinExistence type="predicted"/>
<evidence type="ECO:0000313" key="3">
    <source>
        <dbReference type="EMBL" id="CAH2064628.1"/>
    </source>
</evidence>
<feature type="non-terminal residue" evidence="3">
    <location>
        <position position="94"/>
    </location>
</feature>
<feature type="compositionally biased region" description="Pro residues" evidence="1">
    <location>
        <begin position="33"/>
        <end position="45"/>
    </location>
</feature>